<name>A0A915CP05_9BILA</name>
<reference evidence="2" key="1">
    <citation type="submission" date="2022-11" db="UniProtKB">
        <authorList>
            <consortium name="WormBaseParasite"/>
        </authorList>
    </citation>
    <scope>IDENTIFICATION</scope>
</reference>
<sequence length="117" mass="13436">MKEVGAEEFLHLLKTIYPPPNDADVNPNNVGACCIWLIDIRSKLSLIDARNTSKSVPLAKFPWDRSFCTHEIIHLSELLEHCIKECKTVDVVKKLRATKYYSLLDKDIKLRILDNIT</sequence>
<accession>A0A915CP05</accession>
<protein>
    <submittedName>
        <fullName evidence="2">Uncharacterized protein</fullName>
    </submittedName>
</protein>
<evidence type="ECO:0000313" key="1">
    <source>
        <dbReference type="Proteomes" id="UP000887574"/>
    </source>
</evidence>
<dbReference type="Proteomes" id="UP000887574">
    <property type="component" value="Unplaced"/>
</dbReference>
<dbReference type="AlphaFoldDB" id="A0A915CP05"/>
<evidence type="ECO:0000313" key="2">
    <source>
        <dbReference type="WBParaSite" id="jg1066"/>
    </source>
</evidence>
<dbReference type="WBParaSite" id="jg1066">
    <property type="protein sequence ID" value="jg1066"/>
    <property type="gene ID" value="jg1066"/>
</dbReference>
<keyword evidence="1" id="KW-1185">Reference proteome</keyword>
<organism evidence="1 2">
    <name type="scientific">Ditylenchus dipsaci</name>
    <dbReference type="NCBI Taxonomy" id="166011"/>
    <lineage>
        <taxon>Eukaryota</taxon>
        <taxon>Metazoa</taxon>
        <taxon>Ecdysozoa</taxon>
        <taxon>Nematoda</taxon>
        <taxon>Chromadorea</taxon>
        <taxon>Rhabditida</taxon>
        <taxon>Tylenchina</taxon>
        <taxon>Tylenchomorpha</taxon>
        <taxon>Sphaerularioidea</taxon>
        <taxon>Anguinidae</taxon>
        <taxon>Anguininae</taxon>
        <taxon>Ditylenchus</taxon>
    </lineage>
</organism>
<proteinExistence type="predicted"/>